<dbReference type="EMBL" id="CP000434">
    <property type="protein sequence ID" value="ABH00760.1"/>
    <property type="molecule type" value="Genomic_DNA"/>
</dbReference>
<name>Q0RVC6_RHOJR</name>
<accession>Q0RVC6</accession>
<protein>
    <submittedName>
        <fullName evidence="2">Uncharacterized protein</fullName>
    </submittedName>
</protein>
<evidence type="ECO:0000256" key="1">
    <source>
        <dbReference type="SAM" id="MobiDB-lite"/>
    </source>
</evidence>
<dbReference type="Proteomes" id="UP000008710">
    <property type="component" value="Plasmid pRHL3"/>
</dbReference>
<evidence type="ECO:0000313" key="2">
    <source>
        <dbReference type="EMBL" id="ABH00760.1"/>
    </source>
</evidence>
<organism evidence="2 3">
    <name type="scientific">Rhodococcus jostii (strain RHA1)</name>
    <dbReference type="NCBI Taxonomy" id="101510"/>
    <lineage>
        <taxon>Bacteria</taxon>
        <taxon>Bacillati</taxon>
        <taxon>Actinomycetota</taxon>
        <taxon>Actinomycetes</taxon>
        <taxon>Mycobacteriales</taxon>
        <taxon>Nocardiaceae</taxon>
        <taxon>Rhodococcus</taxon>
    </lineage>
</organism>
<dbReference type="HOGENOM" id="CLU_1585231_0_0_11"/>
<gene>
    <name evidence="2" type="ordered locus">RHA1_ro11113</name>
</gene>
<dbReference type="AlphaFoldDB" id="Q0RVC6"/>
<evidence type="ECO:0000313" key="3">
    <source>
        <dbReference type="Proteomes" id="UP000008710"/>
    </source>
</evidence>
<proteinExistence type="predicted"/>
<dbReference type="KEGG" id="rha:RHA1_ro11113"/>
<geneLocation type="plasmid" evidence="2 3">
    <name>pRHL3</name>
</geneLocation>
<sequence>MGRRRATVNGRRRNPWWRPGRVPDMALVAKPPSIRHFPPDSVLFMVAVALHHEPLTCGISPDWPIGHPVAIRAEIWPRFLIPYKNSAALRPVEEHRSFLTCWPSVPDRRRSLAAQASAQGSENFLHPHSLALAEKLPGPGVAPGPDTADPISSSAVDWQVRRSDTVNA</sequence>
<feature type="compositionally biased region" description="Basic and acidic residues" evidence="1">
    <location>
        <begin position="159"/>
        <end position="168"/>
    </location>
</feature>
<keyword evidence="2" id="KW-0614">Plasmid</keyword>
<reference evidence="3" key="1">
    <citation type="journal article" date="2006" name="Proc. Natl. Acad. Sci. U.S.A.">
        <title>The complete genome of Rhodococcus sp. RHA1 provides insights into a catabolic powerhouse.</title>
        <authorList>
            <person name="McLeod M.P."/>
            <person name="Warren R.L."/>
            <person name="Hsiao W.W.L."/>
            <person name="Araki N."/>
            <person name="Myhre M."/>
            <person name="Fernandes C."/>
            <person name="Miyazawa D."/>
            <person name="Wong W."/>
            <person name="Lillquist A.L."/>
            <person name="Wang D."/>
            <person name="Dosanjh M."/>
            <person name="Hara H."/>
            <person name="Petrescu A."/>
            <person name="Morin R.D."/>
            <person name="Yang G."/>
            <person name="Stott J.M."/>
            <person name="Schein J.E."/>
            <person name="Shin H."/>
            <person name="Smailus D."/>
            <person name="Siddiqui A.S."/>
            <person name="Marra M.A."/>
            <person name="Jones S.J.M."/>
            <person name="Holt R."/>
            <person name="Brinkman F.S.L."/>
            <person name="Miyauchi K."/>
            <person name="Fukuda M."/>
            <person name="Davies J.E."/>
            <person name="Mohn W.W."/>
            <person name="Eltis L.D."/>
        </authorList>
    </citation>
    <scope>NUCLEOTIDE SEQUENCE [LARGE SCALE GENOMIC DNA]</scope>
    <source>
        <strain evidence="3">RHA1</strain>
    </source>
</reference>
<feature type="region of interest" description="Disordered" evidence="1">
    <location>
        <begin position="135"/>
        <end position="168"/>
    </location>
</feature>